<accession>A0A9J7AQD4</accession>
<gene>
    <name evidence="2" type="ORF">NUH88_15520</name>
</gene>
<organism evidence="2 3">
    <name type="scientific">Nisaea acidiphila</name>
    <dbReference type="NCBI Taxonomy" id="1862145"/>
    <lineage>
        <taxon>Bacteria</taxon>
        <taxon>Pseudomonadati</taxon>
        <taxon>Pseudomonadota</taxon>
        <taxon>Alphaproteobacteria</taxon>
        <taxon>Rhodospirillales</taxon>
        <taxon>Thalassobaculaceae</taxon>
        <taxon>Nisaea</taxon>
    </lineage>
</organism>
<keyword evidence="3" id="KW-1185">Reference proteome</keyword>
<dbReference type="CDD" id="cd02440">
    <property type="entry name" value="AdoMet_MTases"/>
    <property type="match status" value="1"/>
</dbReference>
<dbReference type="InterPro" id="IPR013216">
    <property type="entry name" value="Methyltransf_11"/>
</dbReference>
<dbReference type="Proteomes" id="UP001060336">
    <property type="component" value="Chromosome"/>
</dbReference>
<dbReference type="GO" id="GO:0032259">
    <property type="term" value="P:methylation"/>
    <property type="evidence" value="ECO:0007669"/>
    <property type="project" value="UniProtKB-KW"/>
</dbReference>
<sequence>MVKTKYLRRHFIEQAVKSFAPEGSVLEVGSGKRWRYFRNSTTLNRDAGAEPDVICDAEAMTFADGVFSNAVCIETLEHTPHPELLVKEVHRVLKPGGRILFTVPFVFEIHDEKDFFRFTEAGLRIVFKDFADLKIVSNGGFFCVIFHFFRLNPAGRILFPILNNLGYFLDWMFGSGRPRITLGYTVTASKQRKA</sequence>
<keyword evidence="2" id="KW-0489">Methyltransferase</keyword>
<feature type="domain" description="Methyltransferase type 11" evidence="1">
    <location>
        <begin position="47"/>
        <end position="101"/>
    </location>
</feature>
<name>A0A9J7AQD4_9PROT</name>
<proteinExistence type="predicted"/>
<evidence type="ECO:0000313" key="2">
    <source>
        <dbReference type="EMBL" id="UUX48809.1"/>
    </source>
</evidence>
<dbReference type="InterPro" id="IPR029063">
    <property type="entry name" value="SAM-dependent_MTases_sf"/>
</dbReference>
<dbReference type="SUPFAM" id="SSF53335">
    <property type="entry name" value="S-adenosyl-L-methionine-dependent methyltransferases"/>
    <property type="match status" value="1"/>
</dbReference>
<dbReference type="KEGG" id="naci:NUH88_15520"/>
<dbReference type="EMBL" id="CP102480">
    <property type="protein sequence ID" value="UUX48809.1"/>
    <property type="molecule type" value="Genomic_DNA"/>
</dbReference>
<dbReference type="Gene3D" id="3.40.50.150">
    <property type="entry name" value="Vaccinia Virus protein VP39"/>
    <property type="match status" value="1"/>
</dbReference>
<protein>
    <submittedName>
        <fullName evidence="2">Class I SAM-dependent methyltransferase</fullName>
    </submittedName>
</protein>
<dbReference type="AlphaFoldDB" id="A0A9J7AQD4"/>
<dbReference type="GO" id="GO:0008757">
    <property type="term" value="F:S-adenosylmethionine-dependent methyltransferase activity"/>
    <property type="evidence" value="ECO:0007669"/>
    <property type="project" value="InterPro"/>
</dbReference>
<evidence type="ECO:0000259" key="1">
    <source>
        <dbReference type="Pfam" id="PF08241"/>
    </source>
</evidence>
<reference evidence="2" key="1">
    <citation type="submission" date="2022-08" db="EMBL/GenBank/DDBJ databases">
        <title>Nisaea acidiphila sp. nov., isolated from a marine algal debris and emended description of the genus Nisaea Urios et al. 2008.</title>
        <authorList>
            <person name="Kwon K."/>
        </authorList>
    </citation>
    <scope>NUCLEOTIDE SEQUENCE</scope>
    <source>
        <strain evidence="2">MEBiC11861</strain>
    </source>
</reference>
<dbReference type="Pfam" id="PF08241">
    <property type="entry name" value="Methyltransf_11"/>
    <property type="match status" value="1"/>
</dbReference>
<keyword evidence="2" id="KW-0808">Transferase</keyword>
<dbReference type="RefSeq" id="WP_257767311.1">
    <property type="nucleotide sequence ID" value="NZ_CP102480.1"/>
</dbReference>
<evidence type="ECO:0000313" key="3">
    <source>
        <dbReference type="Proteomes" id="UP001060336"/>
    </source>
</evidence>